<dbReference type="STRING" id="76114.ebA1239"/>
<dbReference type="AlphaFoldDB" id="Q5P7D0"/>
<feature type="region of interest" description="Disordered" evidence="6">
    <location>
        <begin position="748"/>
        <end position="771"/>
    </location>
</feature>
<keyword evidence="5" id="KW-0813">Transport</keyword>
<keyword evidence="3" id="KW-0472">Membrane</keyword>
<keyword evidence="10" id="KW-1185">Reference proteome</keyword>
<reference evidence="9 10" key="1">
    <citation type="journal article" date="2005" name="Arch. Microbiol.">
        <title>The genome sequence of an anaerobic aromatic-degrading denitrifying bacterium, strain EbN1.</title>
        <authorList>
            <person name="Rabus R."/>
            <person name="Kube M."/>
            <person name="Heider J."/>
            <person name="Beck A."/>
            <person name="Heitmann K."/>
            <person name="Widdel F."/>
            <person name="Reinhardt R."/>
        </authorList>
    </citation>
    <scope>NUCLEOTIDE SEQUENCE [LARGE SCALE GENOMIC DNA]</scope>
    <source>
        <strain evidence="9 10">EbN1</strain>
    </source>
</reference>
<dbReference type="SUPFAM" id="SSF48452">
    <property type="entry name" value="TPR-like"/>
    <property type="match status" value="1"/>
</dbReference>
<comment type="similarity">
    <text evidence="4">Belongs to the bacterial secretin family.</text>
</comment>
<dbReference type="eggNOG" id="COG4796">
    <property type="taxonomic scope" value="Bacteria"/>
</dbReference>
<dbReference type="InterPro" id="IPR005644">
    <property type="entry name" value="NolW-like"/>
</dbReference>
<dbReference type="GO" id="GO:0009306">
    <property type="term" value="P:protein secretion"/>
    <property type="evidence" value="ECO:0007669"/>
    <property type="project" value="InterPro"/>
</dbReference>
<dbReference type="InterPro" id="IPR011990">
    <property type="entry name" value="TPR-like_helical_dom_sf"/>
</dbReference>
<accession>Q5P7D0</accession>
<evidence type="ECO:0000259" key="7">
    <source>
        <dbReference type="Pfam" id="PF00263"/>
    </source>
</evidence>
<dbReference type="Pfam" id="PF00263">
    <property type="entry name" value="Secretin"/>
    <property type="match status" value="1"/>
</dbReference>
<evidence type="ECO:0000256" key="5">
    <source>
        <dbReference type="RuleBase" id="RU004004"/>
    </source>
</evidence>
<evidence type="ECO:0000256" key="1">
    <source>
        <dbReference type="ARBA" id="ARBA00004370"/>
    </source>
</evidence>
<evidence type="ECO:0000313" key="10">
    <source>
        <dbReference type="Proteomes" id="UP000006552"/>
    </source>
</evidence>
<dbReference type="InterPro" id="IPR038591">
    <property type="entry name" value="NolW-like_sf"/>
</dbReference>
<dbReference type="HOGENOM" id="CLU_017432_1_0_4"/>
<dbReference type="eggNOG" id="COG3063">
    <property type="taxonomic scope" value="Bacteria"/>
</dbReference>
<name>Q5P7D0_AROAE</name>
<evidence type="ECO:0000256" key="4">
    <source>
        <dbReference type="RuleBase" id="RU004003"/>
    </source>
</evidence>
<evidence type="ECO:0000256" key="3">
    <source>
        <dbReference type="ARBA" id="ARBA00023136"/>
    </source>
</evidence>
<dbReference type="GO" id="GO:0009279">
    <property type="term" value="C:cell outer membrane"/>
    <property type="evidence" value="ECO:0007669"/>
    <property type="project" value="UniProtKB-SubCell"/>
</dbReference>
<dbReference type="Gene3D" id="3.30.1370.120">
    <property type="match status" value="1"/>
</dbReference>
<sequence>MDYGRAIFAVLVLISFLSACSTTKDPVERSRAEFSGGDRTQAFARLRQAVRDTPDDPELRAYYIRQRELLTAERLADAERARAAGRLDEAARRYRDAQEIDPDHPRARAGLEAIEADRRRARQFAEAEAAWARNDLATAERLVRALLAGAPNNARARRLLRDIEERAERRAPLAEALTGPLSKPVTLQFRDAPLRVVFEALSHAAGLNFVFDRDVRVDTPVTLFVRDSSVDEVIKLVAVTQQIERKVLNANSVLIYPATPAKQRDYQELVTRSFYLANADAKQAQSLLKQLVKSKDMFIDEKLNLLVIKDTPQAVRLAERLLASLDVAEPEVMLEVEVLEVARSKLRELGLDFPDEIGYGLLRSQQQITQTQTAAGIVSEVVTLPGSEIAPGVVPRAQWGDLTGYVTNPALTLRLRAEDGDTNLLANPRIRVKNREKAKIHIGEKLPVFTTTSTANVGVSASVSYLDVGLKLDVEPAVTLDDEVAIKVALEVSNIVREVPGPSDSLAYQVGTRSATTVLRLRNGETQVLAGLISDEERRSAQRLPGLGDLPLIGRLFSSERNNASKTEIVLLITPRIVRNIVAPSLARADLPAGTDASIGAARLALGPTLPGSLGLWGSGSDAGVPSQAPDALPRRPSLPDDAPLLAPPETAPDGPAVLSIQAPSVARSGERIHVTLDVVVPGSIAGGEAILGFDPLRLEPAGGQPAGNGRISVDLPAGAEHVTVQVPFVVRPGTSGTVDISLEDATVRRSSGETTTPEGSGGVVSIEVTL</sequence>
<dbReference type="PRINTS" id="PR01032">
    <property type="entry name" value="PHAGEIV"/>
</dbReference>
<dbReference type="PANTHER" id="PTHR30332">
    <property type="entry name" value="PROBABLE GENERAL SECRETION PATHWAY PROTEIN D"/>
    <property type="match status" value="1"/>
</dbReference>
<feature type="domain" description="Type II/III secretion system secretin-like" evidence="7">
    <location>
        <begin position="418"/>
        <end position="579"/>
    </location>
</feature>
<dbReference type="EMBL" id="CR555306">
    <property type="protein sequence ID" value="CAI06781.1"/>
    <property type="molecule type" value="Genomic_DNA"/>
</dbReference>
<dbReference type="GO" id="GO:0015627">
    <property type="term" value="C:type II protein secretion system complex"/>
    <property type="evidence" value="ECO:0007669"/>
    <property type="project" value="TreeGrafter"/>
</dbReference>
<dbReference type="PRINTS" id="PR00811">
    <property type="entry name" value="BCTERIALGSPD"/>
</dbReference>
<dbReference type="PANTHER" id="PTHR30332:SF17">
    <property type="entry name" value="TYPE IV PILIATION SYSTEM PROTEIN DR_0774-RELATED"/>
    <property type="match status" value="1"/>
</dbReference>
<dbReference type="Pfam" id="PF03958">
    <property type="entry name" value="Secretin_N"/>
    <property type="match status" value="1"/>
</dbReference>
<evidence type="ECO:0000313" key="9">
    <source>
        <dbReference type="EMBL" id="CAI06781.1"/>
    </source>
</evidence>
<comment type="subcellular location">
    <subcellularLocation>
        <location evidence="5">Cell outer membrane</location>
    </subcellularLocation>
    <subcellularLocation>
        <location evidence="1">Membrane</location>
    </subcellularLocation>
</comment>
<organism evidence="9 10">
    <name type="scientific">Aromatoleum aromaticum (strain DSM 19018 / LMG 30748 / EbN1)</name>
    <name type="common">Azoarcus sp. (strain EbN1)</name>
    <dbReference type="NCBI Taxonomy" id="76114"/>
    <lineage>
        <taxon>Bacteria</taxon>
        <taxon>Pseudomonadati</taxon>
        <taxon>Pseudomonadota</taxon>
        <taxon>Betaproteobacteria</taxon>
        <taxon>Rhodocyclales</taxon>
        <taxon>Rhodocyclaceae</taxon>
        <taxon>Aromatoleum</taxon>
    </lineage>
</organism>
<proteinExistence type="inferred from homology"/>
<evidence type="ECO:0000256" key="6">
    <source>
        <dbReference type="SAM" id="MobiDB-lite"/>
    </source>
</evidence>
<dbReference type="Gene3D" id="3.30.1370.130">
    <property type="match status" value="1"/>
</dbReference>
<keyword evidence="2" id="KW-0732">Signal</keyword>
<feature type="domain" description="NolW-like" evidence="8">
    <location>
        <begin position="271"/>
        <end position="330"/>
    </location>
</feature>
<dbReference type="OrthoDB" id="9775455at2"/>
<evidence type="ECO:0000259" key="8">
    <source>
        <dbReference type="Pfam" id="PF03958"/>
    </source>
</evidence>
<protein>
    <submittedName>
        <fullName evidence="9">General (Type II) secretion pathway (GSP) D protein</fullName>
    </submittedName>
</protein>
<dbReference type="KEGG" id="eba:ebA1239"/>
<dbReference type="Proteomes" id="UP000006552">
    <property type="component" value="Chromosome"/>
</dbReference>
<dbReference type="InterPro" id="IPR050810">
    <property type="entry name" value="Bact_Secretion_Sys_Channel"/>
</dbReference>
<gene>
    <name evidence="9" type="ORF">ebA1239</name>
</gene>
<dbReference type="PROSITE" id="PS51257">
    <property type="entry name" value="PROKAR_LIPOPROTEIN"/>
    <property type="match status" value="1"/>
</dbReference>
<dbReference type="InterPro" id="IPR001775">
    <property type="entry name" value="GspD/PilQ"/>
</dbReference>
<feature type="region of interest" description="Disordered" evidence="6">
    <location>
        <begin position="617"/>
        <end position="655"/>
    </location>
</feature>
<evidence type="ECO:0000256" key="2">
    <source>
        <dbReference type="ARBA" id="ARBA00022729"/>
    </source>
</evidence>
<dbReference type="InterPro" id="IPR004846">
    <property type="entry name" value="T2SS/T3SS_dom"/>
</dbReference>
<dbReference type="Gene3D" id="1.25.40.10">
    <property type="entry name" value="Tetratricopeptide repeat domain"/>
    <property type="match status" value="1"/>
</dbReference>